<feature type="compositionally biased region" description="Polar residues" evidence="6">
    <location>
        <begin position="728"/>
        <end position="740"/>
    </location>
</feature>
<feature type="region of interest" description="Disordered" evidence="6">
    <location>
        <begin position="702"/>
        <end position="880"/>
    </location>
</feature>
<proteinExistence type="predicted"/>
<reference evidence="9 10" key="1">
    <citation type="submission" date="2018-09" db="EMBL/GenBank/DDBJ databases">
        <title>Nocardia yunnanensis sp. nov., an actinomycete isolated from a soil sample.</title>
        <authorList>
            <person name="Zhang J."/>
        </authorList>
    </citation>
    <scope>NUCLEOTIDE SEQUENCE [LARGE SCALE GENOMIC DNA]</scope>
    <source>
        <strain evidence="9 10">CFHS0054</strain>
    </source>
</reference>
<evidence type="ECO:0000259" key="8">
    <source>
        <dbReference type="SMART" id="SM00387"/>
    </source>
</evidence>
<dbReference type="AlphaFoldDB" id="A0A386ZGA0"/>
<dbReference type="PANTHER" id="PTHR45436">
    <property type="entry name" value="SENSOR HISTIDINE KINASE YKOH"/>
    <property type="match status" value="1"/>
</dbReference>
<evidence type="ECO:0000256" key="4">
    <source>
        <dbReference type="ARBA" id="ARBA00022679"/>
    </source>
</evidence>
<dbReference type="Proteomes" id="UP000267164">
    <property type="component" value="Chromosome"/>
</dbReference>
<dbReference type="GO" id="GO:0004673">
    <property type="term" value="F:protein histidine kinase activity"/>
    <property type="evidence" value="ECO:0007669"/>
    <property type="project" value="UniProtKB-EC"/>
</dbReference>
<feature type="compositionally biased region" description="Basic and acidic residues" evidence="6">
    <location>
        <begin position="866"/>
        <end position="880"/>
    </location>
</feature>
<dbReference type="GO" id="GO:0000160">
    <property type="term" value="P:phosphorelay signal transduction system"/>
    <property type="evidence" value="ECO:0007669"/>
    <property type="project" value="TreeGrafter"/>
</dbReference>
<keyword evidence="7" id="KW-1133">Transmembrane helix</keyword>
<dbReference type="PANTHER" id="PTHR45436:SF5">
    <property type="entry name" value="SENSOR HISTIDINE KINASE TRCS"/>
    <property type="match status" value="1"/>
</dbReference>
<keyword evidence="5" id="KW-0418">Kinase</keyword>
<dbReference type="InterPro" id="IPR003594">
    <property type="entry name" value="HATPase_dom"/>
</dbReference>
<gene>
    <name evidence="9" type="ORF">D7D52_24510</name>
</gene>
<dbReference type="OrthoDB" id="4652229at2"/>
<keyword evidence="7" id="KW-0812">Transmembrane</keyword>
<dbReference type="Pfam" id="PF02518">
    <property type="entry name" value="HATPase_c"/>
    <property type="match status" value="1"/>
</dbReference>
<evidence type="ECO:0000256" key="1">
    <source>
        <dbReference type="ARBA" id="ARBA00000085"/>
    </source>
</evidence>
<dbReference type="EC" id="2.7.13.3" evidence="2"/>
<sequence length="880" mass="93736">MFRARLGVRTRVLAIALVPSLALLAIGVGGAGYLVVEGKHAREWADALTAAAPTTQELISAVQEERQLSMAQMSGADDANPKTLAQARVRLDKALQGLAAITPTMSRLGPAGIGDNVGGLTTLSTQIAGVRAQIDANGMAISDVYYFYGKLLEVVWIGTRMVADNAPTSEVALEVANGLQVVQASEMLAREAAVAEVLLAGGTLPPELAIEFSRVAGTYRVNLGVLAGGDGGTGDKDMQALMNDPDWTKIVMMENVLISRALDPITVPPSKPGVTPQLAPLTFTPQEWRDTVTRLNTQVLHLWDQMSKHNEGLAAEEGDRNARDSALAGSGMLAVSVLAFLVSLVLANRIIRRLKGLRNETLELADVGLPEIMAKLREGKPVDPVAEAAVLDFGADEIGQVAKAFNHAHAAAVAAAVTEARTREGVKAMFLNIAHRSQVIVHRQLEILDAAESQQEDPSLLDIYFRLDHLATRERRNAENLIILAGGQPGRQWRNPVQLLEIVRSSVGETLDYTRVKIARLPEVAIAGSAVADLVHLLAELVDNAAHFSPPQSQVEVRGNIVGKGVAIEIIDQGMGMPEDEFARINEILRDAPDFGANMLPDDFRLGRFVVAQLAHRNGISVRLTESDYGGVRAIVLVPTSLTVATSGRTGEMPVVPRQLDAPEPSAAALAVAALPQLPAAPASQISNYELPIVGYEPFESFDKPAAPQPAAEPSAPPAGPGVASSSTPQPNSTGPSTGSFGPPVMSFGAAAPFDPPTNPRPKPPTEPVQPPVPPAENGFRARDFGRSHYTGSDIRPALPRRRRQASLAPELAQEQSVPESTVQATRTAEQARDLFSAIENGTRQGRRADPGSFGPESQPPFGHTQSERQEGDGDHLKRW</sequence>
<dbReference type="EMBL" id="CP032568">
    <property type="protein sequence ID" value="AYF76460.1"/>
    <property type="molecule type" value="Genomic_DNA"/>
</dbReference>
<evidence type="ECO:0000256" key="6">
    <source>
        <dbReference type="SAM" id="MobiDB-lite"/>
    </source>
</evidence>
<organism evidence="9 10">
    <name type="scientific">Nocardia yunnanensis</name>
    <dbReference type="NCBI Taxonomy" id="2382165"/>
    <lineage>
        <taxon>Bacteria</taxon>
        <taxon>Bacillati</taxon>
        <taxon>Actinomycetota</taxon>
        <taxon>Actinomycetes</taxon>
        <taxon>Mycobacteriales</taxon>
        <taxon>Nocardiaceae</taxon>
        <taxon>Nocardia</taxon>
    </lineage>
</organism>
<evidence type="ECO:0000256" key="2">
    <source>
        <dbReference type="ARBA" id="ARBA00012438"/>
    </source>
</evidence>
<feature type="compositionally biased region" description="Pro residues" evidence="6">
    <location>
        <begin position="754"/>
        <end position="775"/>
    </location>
</feature>
<dbReference type="RefSeq" id="WP_120739995.1">
    <property type="nucleotide sequence ID" value="NZ_CP032568.1"/>
</dbReference>
<feature type="compositionally biased region" description="Low complexity" evidence="6">
    <location>
        <begin position="705"/>
        <end position="714"/>
    </location>
</feature>
<feature type="transmembrane region" description="Helical" evidence="7">
    <location>
        <begin position="12"/>
        <end position="36"/>
    </location>
</feature>
<evidence type="ECO:0000313" key="9">
    <source>
        <dbReference type="EMBL" id="AYF76460.1"/>
    </source>
</evidence>
<evidence type="ECO:0000256" key="5">
    <source>
        <dbReference type="ARBA" id="ARBA00022777"/>
    </source>
</evidence>
<dbReference type="GO" id="GO:0005886">
    <property type="term" value="C:plasma membrane"/>
    <property type="evidence" value="ECO:0007669"/>
    <property type="project" value="TreeGrafter"/>
</dbReference>
<comment type="catalytic activity">
    <reaction evidence="1">
        <text>ATP + protein L-histidine = ADP + protein N-phospho-L-histidine.</text>
        <dbReference type="EC" id="2.7.13.3"/>
    </reaction>
</comment>
<dbReference type="Gene3D" id="3.30.565.10">
    <property type="entry name" value="Histidine kinase-like ATPase, C-terminal domain"/>
    <property type="match status" value="1"/>
</dbReference>
<dbReference type="InterPro" id="IPR050428">
    <property type="entry name" value="TCS_sensor_his_kinase"/>
</dbReference>
<dbReference type="InterPro" id="IPR013587">
    <property type="entry name" value="Nitrate/nitrite_sensing"/>
</dbReference>
<evidence type="ECO:0000313" key="10">
    <source>
        <dbReference type="Proteomes" id="UP000267164"/>
    </source>
</evidence>
<evidence type="ECO:0000256" key="7">
    <source>
        <dbReference type="SAM" id="Phobius"/>
    </source>
</evidence>
<evidence type="ECO:0000256" key="3">
    <source>
        <dbReference type="ARBA" id="ARBA00022553"/>
    </source>
</evidence>
<name>A0A386ZGA0_9NOCA</name>
<dbReference type="SUPFAM" id="SSF55874">
    <property type="entry name" value="ATPase domain of HSP90 chaperone/DNA topoisomerase II/histidine kinase"/>
    <property type="match status" value="1"/>
</dbReference>
<dbReference type="Pfam" id="PF08376">
    <property type="entry name" value="NIT"/>
    <property type="match status" value="1"/>
</dbReference>
<dbReference type="KEGG" id="nyu:D7D52_24510"/>
<protein>
    <recommendedName>
        <fullName evidence="2">histidine kinase</fullName>
        <ecNumber evidence="2">2.7.13.3</ecNumber>
    </recommendedName>
</protein>
<keyword evidence="4" id="KW-0808">Transferase</keyword>
<dbReference type="CDD" id="cd00075">
    <property type="entry name" value="HATPase"/>
    <property type="match status" value="1"/>
</dbReference>
<dbReference type="SMART" id="SM00387">
    <property type="entry name" value="HATPase_c"/>
    <property type="match status" value="1"/>
</dbReference>
<keyword evidence="3" id="KW-0597">Phosphoprotein</keyword>
<keyword evidence="7" id="KW-0472">Membrane</keyword>
<feature type="domain" description="Histidine kinase/HSP90-like ATPase" evidence="8">
    <location>
        <begin position="529"/>
        <end position="642"/>
    </location>
</feature>
<keyword evidence="10" id="KW-1185">Reference proteome</keyword>
<accession>A0A386ZGA0</accession>
<dbReference type="InterPro" id="IPR036890">
    <property type="entry name" value="HATPase_C_sf"/>
</dbReference>
<feature type="compositionally biased region" description="Polar residues" evidence="6">
    <location>
        <begin position="814"/>
        <end position="829"/>
    </location>
</feature>